<proteinExistence type="predicted"/>
<evidence type="ECO:0000313" key="2">
    <source>
        <dbReference type="EMBL" id="KAK7471426.1"/>
    </source>
</evidence>
<evidence type="ECO:0000313" key="3">
    <source>
        <dbReference type="Proteomes" id="UP001519460"/>
    </source>
</evidence>
<dbReference type="Proteomes" id="UP001519460">
    <property type="component" value="Unassembled WGS sequence"/>
</dbReference>
<protein>
    <recommendedName>
        <fullName evidence="1">Fibronectin type-III domain-containing protein</fullName>
    </recommendedName>
</protein>
<organism evidence="2 3">
    <name type="scientific">Batillaria attramentaria</name>
    <dbReference type="NCBI Taxonomy" id="370345"/>
    <lineage>
        <taxon>Eukaryota</taxon>
        <taxon>Metazoa</taxon>
        <taxon>Spiralia</taxon>
        <taxon>Lophotrochozoa</taxon>
        <taxon>Mollusca</taxon>
        <taxon>Gastropoda</taxon>
        <taxon>Caenogastropoda</taxon>
        <taxon>Sorbeoconcha</taxon>
        <taxon>Cerithioidea</taxon>
        <taxon>Batillariidae</taxon>
        <taxon>Batillaria</taxon>
    </lineage>
</organism>
<dbReference type="EMBL" id="JACVVK020000493">
    <property type="protein sequence ID" value="KAK7471426.1"/>
    <property type="molecule type" value="Genomic_DNA"/>
</dbReference>
<reference evidence="2 3" key="1">
    <citation type="journal article" date="2023" name="Sci. Data">
        <title>Genome assembly of the Korean intertidal mud-creeper Batillaria attramentaria.</title>
        <authorList>
            <person name="Patra A.K."/>
            <person name="Ho P.T."/>
            <person name="Jun S."/>
            <person name="Lee S.J."/>
            <person name="Kim Y."/>
            <person name="Won Y.J."/>
        </authorList>
    </citation>
    <scope>NUCLEOTIDE SEQUENCE [LARGE SCALE GENOMIC DNA]</scope>
    <source>
        <strain evidence="2">Wonlab-2016</strain>
    </source>
</reference>
<dbReference type="InterPro" id="IPR036116">
    <property type="entry name" value="FN3_sf"/>
</dbReference>
<dbReference type="InterPro" id="IPR013783">
    <property type="entry name" value="Ig-like_fold"/>
</dbReference>
<evidence type="ECO:0000259" key="1">
    <source>
        <dbReference type="PROSITE" id="PS50853"/>
    </source>
</evidence>
<comment type="caution">
    <text evidence="2">The sequence shown here is derived from an EMBL/GenBank/DDBJ whole genome shotgun (WGS) entry which is preliminary data.</text>
</comment>
<keyword evidence="3" id="KW-1185">Reference proteome</keyword>
<gene>
    <name evidence="2" type="ORF">BaRGS_00035914</name>
</gene>
<sequence length="120" mass="13485">MLKELQSSTFYSLPAPIGYLKVTNVTFTKAELSWTCPEIGDSLVRFDVRVVVDENDKFTKVIQGDKHRSMCLVNLTPDSLYTISVRYVTTEGPGPYSIPISFKAMKGKLALHSRYACKMV</sequence>
<name>A0ABD0JDF5_9CAEN</name>
<dbReference type="AlphaFoldDB" id="A0ABD0JDF5"/>
<dbReference type="Gene3D" id="2.60.40.10">
    <property type="entry name" value="Immunoglobulins"/>
    <property type="match status" value="1"/>
</dbReference>
<dbReference type="InterPro" id="IPR003961">
    <property type="entry name" value="FN3_dom"/>
</dbReference>
<dbReference type="CDD" id="cd00063">
    <property type="entry name" value="FN3"/>
    <property type="match status" value="1"/>
</dbReference>
<dbReference type="SUPFAM" id="SSF49265">
    <property type="entry name" value="Fibronectin type III"/>
    <property type="match status" value="1"/>
</dbReference>
<dbReference type="PROSITE" id="PS50853">
    <property type="entry name" value="FN3"/>
    <property type="match status" value="1"/>
</dbReference>
<accession>A0ABD0JDF5</accession>
<dbReference type="SMART" id="SM00060">
    <property type="entry name" value="FN3"/>
    <property type="match status" value="1"/>
</dbReference>
<dbReference type="Pfam" id="PF00041">
    <property type="entry name" value="fn3"/>
    <property type="match status" value="1"/>
</dbReference>
<feature type="domain" description="Fibronectin type-III" evidence="1">
    <location>
        <begin position="16"/>
        <end position="107"/>
    </location>
</feature>